<evidence type="ECO:0000313" key="2">
    <source>
        <dbReference type="Proteomes" id="UP000325013"/>
    </source>
</evidence>
<protein>
    <submittedName>
        <fullName evidence="1">Uncharacterized protein</fullName>
    </submittedName>
</protein>
<organism evidence="1 2">
    <name type="scientific">Brachyspira aalborgi</name>
    <dbReference type="NCBI Taxonomy" id="29522"/>
    <lineage>
        <taxon>Bacteria</taxon>
        <taxon>Pseudomonadati</taxon>
        <taxon>Spirochaetota</taxon>
        <taxon>Spirochaetia</taxon>
        <taxon>Brachyspirales</taxon>
        <taxon>Brachyspiraceae</taxon>
        <taxon>Brachyspira</taxon>
    </lineage>
</organism>
<reference evidence="1 2" key="1">
    <citation type="journal article" date="1992" name="Lakartidningen">
        <title>[Penicillin V and not amoxicillin is the first choice preparation in acute otitis].</title>
        <authorList>
            <person name="Kamme C."/>
            <person name="Lundgren K."/>
            <person name="Prellner K."/>
        </authorList>
    </citation>
    <scope>NUCLEOTIDE SEQUENCE [LARGE SCALE GENOMIC DNA]</scope>
    <source>
        <strain evidence="1 2">PC2777IV</strain>
    </source>
</reference>
<proteinExistence type="predicted"/>
<gene>
    <name evidence="1" type="ORF">EPJ67_04180</name>
</gene>
<accession>A0A5C8G790</accession>
<dbReference type="EMBL" id="SAYJ01000011">
    <property type="protein sequence ID" value="TXJ57852.1"/>
    <property type="molecule type" value="Genomic_DNA"/>
</dbReference>
<dbReference type="AlphaFoldDB" id="A0A5C8G790"/>
<name>A0A5C8G790_9SPIR</name>
<evidence type="ECO:0000313" key="1">
    <source>
        <dbReference type="EMBL" id="TXJ57852.1"/>
    </source>
</evidence>
<comment type="caution">
    <text evidence="1">The sequence shown here is derived from an EMBL/GenBank/DDBJ whole genome shotgun (WGS) entry which is preliminary data.</text>
</comment>
<sequence length="101" mass="11727">MSKKVLAYVITNIGYNDNHIYKCYILIDNNGNFIRRESSFEAVNEHVDVPNGIYNERLTYYYENGLRNKAAELENASKSGQSRGVCSRCIMTLYSDNDYFF</sequence>
<dbReference type="Proteomes" id="UP000325013">
    <property type="component" value="Unassembled WGS sequence"/>
</dbReference>
<dbReference type="RefSeq" id="WP_147528412.1">
    <property type="nucleotide sequence ID" value="NZ_SAYJ01000011.1"/>
</dbReference>